<gene>
    <name evidence="2" type="ORF">SAMN04487752_1001</name>
</gene>
<dbReference type="RefSeq" id="WP_089975777.1">
    <property type="nucleotide sequence ID" value="NZ_CP084916.1"/>
</dbReference>
<sequence length="131" mass="15035">MKKKSILNPLLVSLFPVLVLGIIPWLINYAKTISAQTYHLTAFWAISISWIFIGITLTLISYQLITYFDKTDKLTKWILMAWTVILIILLVGNYFGYSLPIYATLNLLGTSFVEFTLGFYISLATLLYIKR</sequence>
<dbReference type="EMBL" id="FNJW01000008">
    <property type="protein sequence ID" value="SDQ15560.1"/>
    <property type="molecule type" value="Genomic_DNA"/>
</dbReference>
<protein>
    <submittedName>
        <fullName evidence="2">Uncharacterized protein</fullName>
    </submittedName>
</protein>
<accession>A0A1H0YKM3</accession>
<keyword evidence="3" id="KW-1185">Reference proteome</keyword>
<feature type="transmembrane region" description="Helical" evidence="1">
    <location>
        <begin position="107"/>
        <end position="129"/>
    </location>
</feature>
<dbReference type="AlphaFoldDB" id="A0A1H0YKM3"/>
<dbReference type="Proteomes" id="UP000199481">
    <property type="component" value="Unassembled WGS sequence"/>
</dbReference>
<organism evidence="2 3">
    <name type="scientific">Carnobacterium viridans</name>
    <dbReference type="NCBI Taxonomy" id="174587"/>
    <lineage>
        <taxon>Bacteria</taxon>
        <taxon>Bacillati</taxon>
        <taxon>Bacillota</taxon>
        <taxon>Bacilli</taxon>
        <taxon>Lactobacillales</taxon>
        <taxon>Carnobacteriaceae</taxon>
        <taxon>Carnobacterium</taxon>
    </lineage>
</organism>
<evidence type="ECO:0000313" key="3">
    <source>
        <dbReference type="Proteomes" id="UP000199481"/>
    </source>
</evidence>
<feature type="transmembrane region" description="Helical" evidence="1">
    <location>
        <begin position="7"/>
        <end position="27"/>
    </location>
</feature>
<reference evidence="3" key="1">
    <citation type="submission" date="2016-10" db="EMBL/GenBank/DDBJ databases">
        <authorList>
            <person name="Varghese N."/>
            <person name="Submissions S."/>
        </authorList>
    </citation>
    <scope>NUCLEOTIDE SEQUENCE [LARGE SCALE GENOMIC DNA]</scope>
    <source>
        <strain evidence="3">MPL-11</strain>
    </source>
</reference>
<feature type="transmembrane region" description="Helical" evidence="1">
    <location>
        <begin position="77"/>
        <end position="95"/>
    </location>
</feature>
<evidence type="ECO:0000256" key="1">
    <source>
        <dbReference type="SAM" id="Phobius"/>
    </source>
</evidence>
<evidence type="ECO:0000313" key="2">
    <source>
        <dbReference type="EMBL" id="SDQ15560.1"/>
    </source>
</evidence>
<keyword evidence="1" id="KW-0472">Membrane</keyword>
<keyword evidence="1" id="KW-0812">Transmembrane</keyword>
<dbReference type="OrthoDB" id="2157575at2"/>
<keyword evidence="1" id="KW-1133">Transmembrane helix</keyword>
<proteinExistence type="predicted"/>
<name>A0A1H0YKM3_9LACT</name>
<feature type="transmembrane region" description="Helical" evidence="1">
    <location>
        <begin position="42"/>
        <end position="65"/>
    </location>
</feature>